<evidence type="ECO:0000313" key="2">
    <source>
        <dbReference type="EMBL" id="CEM37303.1"/>
    </source>
</evidence>
<keyword evidence="1" id="KW-0812">Transmembrane</keyword>
<keyword evidence="1" id="KW-1133">Transmembrane helix</keyword>
<sequence>MLDDPRLTQIDDQTEDRANGVITCVCLEQEGLLEVRSVIALASSFLSVGSAMLIIFSTFFGPPGDKEAKNGYLPRNEGTLARLHFDVGSLQQSEDLKDMLAVILEGSMIPETSRSLTI</sequence>
<gene>
    <name evidence="2" type="ORF">Vbra_3497</name>
</gene>
<proteinExistence type="predicted"/>
<accession>A0A0G4H181</accession>
<dbReference type="InParanoid" id="A0A0G4H181"/>
<protein>
    <submittedName>
        <fullName evidence="2">Uncharacterized protein</fullName>
    </submittedName>
</protein>
<feature type="transmembrane region" description="Helical" evidence="1">
    <location>
        <begin position="38"/>
        <end position="60"/>
    </location>
</feature>
<evidence type="ECO:0000256" key="1">
    <source>
        <dbReference type="SAM" id="Phobius"/>
    </source>
</evidence>
<organism evidence="2 3">
    <name type="scientific">Vitrella brassicaformis (strain CCMP3155)</name>
    <dbReference type="NCBI Taxonomy" id="1169540"/>
    <lineage>
        <taxon>Eukaryota</taxon>
        <taxon>Sar</taxon>
        <taxon>Alveolata</taxon>
        <taxon>Colpodellida</taxon>
        <taxon>Vitrellaceae</taxon>
        <taxon>Vitrella</taxon>
    </lineage>
</organism>
<keyword evidence="1" id="KW-0472">Membrane</keyword>
<dbReference type="EMBL" id="CDMY01000935">
    <property type="protein sequence ID" value="CEM37303.1"/>
    <property type="molecule type" value="Genomic_DNA"/>
</dbReference>
<dbReference type="VEuPathDB" id="CryptoDB:Vbra_3497"/>
<name>A0A0G4H181_VITBC</name>
<keyword evidence="3" id="KW-1185">Reference proteome</keyword>
<dbReference type="Proteomes" id="UP000041254">
    <property type="component" value="Unassembled WGS sequence"/>
</dbReference>
<reference evidence="2 3" key="1">
    <citation type="submission" date="2014-11" db="EMBL/GenBank/DDBJ databases">
        <authorList>
            <person name="Zhu J."/>
            <person name="Qi W."/>
            <person name="Song R."/>
        </authorList>
    </citation>
    <scope>NUCLEOTIDE SEQUENCE [LARGE SCALE GENOMIC DNA]</scope>
</reference>
<dbReference type="AlphaFoldDB" id="A0A0G4H181"/>
<evidence type="ECO:0000313" key="3">
    <source>
        <dbReference type="Proteomes" id="UP000041254"/>
    </source>
</evidence>